<proteinExistence type="predicted"/>
<organism evidence="3 4">
    <name type="scientific">Pontibacillus halophilus JSM 076056 = DSM 19796</name>
    <dbReference type="NCBI Taxonomy" id="1385510"/>
    <lineage>
        <taxon>Bacteria</taxon>
        <taxon>Bacillati</taxon>
        <taxon>Bacillota</taxon>
        <taxon>Bacilli</taxon>
        <taxon>Bacillales</taxon>
        <taxon>Bacillaceae</taxon>
        <taxon>Pontibacillus</taxon>
    </lineage>
</organism>
<accession>A0A0A5I9M7</accession>
<dbReference type="RefSeq" id="WP_026800422.1">
    <property type="nucleotide sequence ID" value="NZ_AULI01000008.1"/>
</dbReference>
<dbReference type="eggNOG" id="ENOG50335ID">
    <property type="taxonomic scope" value="Bacteria"/>
</dbReference>
<feature type="region of interest" description="Disordered" evidence="1">
    <location>
        <begin position="116"/>
        <end position="135"/>
    </location>
</feature>
<dbReference type="STRING" id="1385510.GCA_000425205_02043"/>
<comment type="caution">
    <text evidence="3">The sequence shown here is derived from an EMBL/GenBank/DDBJ whole genome shotgun (WGS) entry which is preliminary data.</text>
</comment>
<dbReference type="InterPro" id="IPR057174">
    <property type="entry name" value="DUF7852"/>
</dbReference>
<feature type="domain" description="DUF7852" evidence="2">
    <location>
        <begin position="175"/>
        <end position="382"/>
    </location>
</feature>
<dbReference type="OrthoDB" id="2440066at2"/>
<evidence type="ECO:0000256" key="1">
    <source>
        <dbReference type="SAM" id="MobiDB-lite"/>
    </source>
</evidence>
<feature type="region of interest" description="Disordered" evidence="1">
    <location>
        <begin position="25"/>
        <end position="70"/>
    </location>
</feature>
<gene>
    <name evidence="3" type="ORF">N781_16950</name>
</gene>
<dbReference type="AlphaFoldDB" id="A0A0A5I9M7"/>
<reference evidence="3 4" key="1">
    <citation type="submission" date="2013-08" db="EMBL/GenBank/DDBJ databases">
        <authorList>
            <person name="Huang J."/>
            <person name="Wang G."/>
        </authorList>
    </citation>
    <scope>NUCLEOTIDE SEQUENCE [LARGE SCALE GENOMIC DNA]</scope>
    <source>
        <strain evidence="3 4">JSM 076056</strain>
    </source>
</reference>
<feature type="compositionally biased region" description="Basic residues" evidence="1">
    <location>
        <begin position="47"/>
        <end position="70"/>
    </location>
</feature>
<sequence>MKRPWMSEQPITTSDRMVRLFKTIEPPIEQEKGSRRGRLCYGEMKNGRVKSRKKQKEKEKKLAKRERRRRRKLQKWIQSDALYTAYDALCRPDCYTTSEMVLELERLIDQHSERKPSLDVLKEENSLEESRPQLEKFESFTVSQTTDYSKGKTTNRQKEPYQQEKTVATECEGTLDIKRSTTPFQFFVSIDSFCHRPRQGDFETERYVFKDESSQQFDPYTKMFTQMQDLEEAPYGQLVASHVTTLLHRGSKLGQGSKRQLVEASVRPVHPPEPKSYPFYGVRVPVLLGEYAIEFGLTQVIDDDVREVTDIDYDVIVKETDFVPTAYHRLERGEVTRGILFLSGELKRTFYLSGDSLRLKSGSNAFCEKLVVAIDLQLFQHQTR</sequence>
<dbReference type="Proteomes" id="UP000030528">
    <property type="component" value="Unassembled WGS sequence"/>
</dbReference>
<keyword evidence="4" id="KW-1185">Reference proteome</keyword>
<name>A0A0A5I9M7_9BACI</name>
<protein>
    <recommendedName>
        <fullName evidence="2">DUF7852 domain-containing protein</fullName>
    </recommendedName>
</protein>
<evidence type="ECO:0000259" key="2">
    <source>
        <dbReference type="Pfam" id="PF25250"/>
    </source>
</evidence>
<evidence type="ECO:0000313" key="3">
    <source>
        <dbReference type="EMBL" id="KGX92512.1"/>
    </source>
</evidence>
<evidence type="ECO:0000313" key="4">
    <source>
        <dbReference type="Proteomes" id="UP000030528"/>
    </source>
</evidence>
<dbReference type="EMBL" id="AVPE01000006">
    <property type="protein sequence ID" value="KGX92512.1"/>
    <property type="molecule type" value="Genomic_DNA"/>
</dbReference>
<dbReference type="Pfam" id="PF25250">
    <property type="entry name" value="DUF7852"/>
    <property type="match status" value="1"/>
</dbReference>